<gene>
    <name evidence="1" type="ORF">EPI10_006275</name>
</gene>
<organism evidence="1 2">
    <name type="scientific">Gossypium australe</name>
    <dbReference type="NCBI Taxonomy" id="47621"/>
    <lineage>
        <taxon>Eukaryota</taxon>
        <taxon>Viridiplantae</taxon>
        <taxon>Streptophyta</taxon>
        <taxon>Embryophyta</taxon>
        <taxon>Tracheophyta</taxon>
        <taxon>Spermatophyta</taxon>
        <taxon>Magnoliopsida</taxon>
        <taxon>eudicotyledons</taxon>
        <taxon>Gunneridae</taxon>
        <taxon>Pentapetalae</taxon>
        <taxon>rosids</taxon>
        <taxon>malvids</taxon>
        <taxon>Malvales</taxon>
        <taxon>Malvaceae</taxon>
        <taxon>Malvoideae</taxon>
        <taxon>Gossypium</taxon>
    </lineage>
</organism>
<dbReference type="OrthoDB" id="1001852at2759"/>
<reference evidence="2" key="1">
    <citation type="journal article" date="2019" name="Plant Biotechnol. J.">
        <title>Genome sequencing of the Australian wild diploid species Gossypium australe highlights disease resistance and delayed gland morphogenesis.</title>
        <authorList>
            <person name="Cai Y."/>
            <person name="Cai X."/>
            <person name="Wang Q."/>
            <person name="Wang P."/>
            <person name="Zhang Y."/>
            <person name="Cai C."/>
            <person name="Xu Y."/>
            <person name="Wang K."/>
            <person name="Zhou Z."/>
            <person name="Wang C."/>
            <person name="Geng S."/>
            <person name="Li B."/>
            <person name="Dong Q."/>
            <person name="Hou Y."/>
            <person name="Wang H."/>
            <person name="Ai P."/>
            <person name="Liu Z."/>
            <person name="Yi F."/>
            <person name="Sun M."/>
            <person name="An G."/>
            <person name="Cheng J."/>
            <person name="Zhang Y."/>
            <person name="Shi Q."/>
            <person name="Xie Y."/>
            <person name="Shi X."/>
            <person name="Chang Y."/>
            <person name="Huang F."/>
            <person name="Chen Y."/>
            <person name="Hong S."/>
            <person name="Mi L."/>
            <person name="Sun Q."/>
            <person name="Zhang L."/>
            <person name="Zhou B."/>
            <person name="Peng R."/>
            <person name="Zhang X."/>
            <person name="Liu F."/>
        </authorList>
    </citation>
    <scope>NUCLEOTIDE SEQUENCE [LARGE SCALE GENOMIC DNA]</scope>
    <source>
        <strain evidence="2">cv. PA1801</strain>
    </source>
</reference>
<name>A0A5B6WSS0_9ROSI</name>
<comment type="caution">
    <text evidence="1">The sequence shown here is derived from an EMBL/GenBank/DDBJ whole genome shotgun (WGS) entry which is preliminary data.</text>
</comment>
<dbReference type="AlphaFoldDB" id="A0A5B6WSS0"/>
<dbReference type="PANTHER" id="PTHR34676">
    <property type="entry name" value="DUF4219 DOMAIN-CONTAINING PROTEIN-RELATED"/>
    <property type="match status" value="1"/>
</dbReference>
<dbReference type="Pfam" id="PF14223">
    <property type="entry name" value="Retrotran_gag_2"/>
    <property type="match status" value="1"/>
</dbReference>
<dbReference type="PANTHER" id="PTHR34676:SF8">
    <property type="entry name" value="TRANSMEMBRANE PROTEIN"/>
    <property type="match status" value="1"/>
</dbReference>
<proteinExistence type="predicted"/>
<dbReference type="Proteomes" id="UP000325315">
    <property type="component" value="Unassembled WGS sequence"/>
</dbReference>
<accession>A0A5B6WSS0</accession>
<keyword evidence="2" id="KW-1185">Reference proteome</keyword>
<sequence length="113" mass="12872">MAGDIRVLVRVPNDKDKWEKGEKKKAQLNANAIHPLFCALGPNKYNKVSQGQNSKEIWDKLTTIHKGTSQIKFGESYKDMFDRFTNIINELKALGKPVGEIRLRKQFTIIATV</sequence>
<evidence type="ECO:0000313" key="1">
    <source>
        <dbReference type="EMBL" id="KAA3484174.1"/>
    </source>
</evidence>
<evidence type="ECO:0000313" key="2">
    <source>
        <dbReference type="Proteomes" id="UP000325315"/>
    </source>
</evidence>
<dbReference type="EMBL" id="SMMG02000002">
    <property type="protein sequence ID" value="KAA3484174.1"/>
    <property type="molecule type" value="Genomic_DNA"/>
</dbReference>
<protein>
    <submittedName>
        <fullName evidence="1">UBN2 domain-containing protein</fullName>
    </submittedName>
</protein>